<reference evidence="1" key="1">
    <citation type="journal article" date="2014" name="Int. J. Syst. Evol. Microbiol.">
        <title>Complete genome sequence of Corynebacterium casei LMG S-19264T (=DSM 44701T), isolated from a smear-ripened cheese.</title>
        <authorList>
            <consortium name="US DOE Joint Genome Institute (JGI-PGF)"/>
            <person name="Walter F."/>
            <person name="Albersmeier A."/>
            <person name="Kalinowski J."/>
            <person name="Ruckert C."/>
        </authorList>
    </citation>
    <scope>NUCLEOTIDE SEQUENCE</scope>
    <source>
        <strain evidence="1">JCM 19831</strain>
    </source>
</reference>
<dbReference type="Proteomes" id="UP000642070">
    <property type="component" value="Unassembled WGS sequence"/>
</dbReference>
<dbReference type="RefSeq" id="WP_190258178.1">
    <property type="nucleotide sequence ID" value="NZ_BMPI01000142.1"/>
</dbReference>
<dbReference type="EMBL" id="BMPI01000142">
    <property type="protein sequence ID" value="GGM90338.1"/>
    <property type="molecule type" value="Genomic_DNA"/>
</dbReference>
<comment type="caution">
    <text evidence="1">The sequence shown here is derived from an EMBL/GenBank/DDBJ whole genome shotgun (WGS) entry which is preliminary data.</text>
</comment>
<sequence length="269" mass="29381">MTELERRAWPTAGRAIGNITNNAVAALLTLHYGFDPQSAAVHGAVVGSIGEELISLAASWRLKNLDRFARTVEDESDGLTFDEVVSGVMDDERKLGLLLVASEAASRAGDEWKIDLLARTFVHGVGNDDKVDAANLILDVVRQLEPMHLELLRRFGGFAVIRPHSPVHSVLTTEHLRSHAHDSALGDPPLTDLSQVIHTLLAKLESLGIIDNVQEHDPWSENPMGDQQAPIRTKPKLGWALTEFGEQVASFLRSRRDVGGGSDAADDRR</sequence>
<gene>
    <name evidence="1" type="ORF">GCM10007977_110440</name>
</gene>
<proteinExistence type="predicted"/>
<protein>
    <submittedName>
        <fullName evidence="1">Uncharacterized protein</fullName>
    </submittedName>
</protein>
<keyword evidence="2" id="KW-1185">Reference proteome</keyword>
<evidence type="ECO:0000313" key="1">
    <source>
        <dbReference type="EMBL" id="GGM90338.1"/>
    </source>
</evidence>
<organism evidence="1 2">
    <name type="scientific">Dactylosporangium sucinum</name>
    <dbReference type="NCBI Taxonomy" id="1424081"/>
    <lineage>
        <taxon>Bacteria</taxon>
        <taxon>Bacillati</taxon>
        <taxon>Actinomycetota</taxon>
        <taxon>Actinomycetes</taxon>
        <taxon>Micromonosporales</taxon>
        <taxon>Micromonosporaceae</taxon>
        <taxon>Dactylosporangium</taxon>
    </lineage>
</organism>
<accession>A0A917X7I2</accession>
<reference evidence="1" key="2">
    <citation type="submission" date="2020-09" db="EMBL/GenBank/DDBJ databases">
        <authorList>
            <person name="Sun Q."/>
            <person name="Ohkuma M."/>
        </authorList>
    </citation>
    <scope>NUCLEOTIDE SEQUENCE</scope>
    <source>
        <strain evidence="1">JCM 19831</strain>
    </source>
</reference>
<evidence type="ECO:0000313" key="2">
    <source>
        <dbReference type="Proteomes" id="UP000642070"/>
    </source>
</evidence>
<name>A0A917X7I2_9ACTN</name>
<dbReference type="AlphaFoldDB" id="A0A917X7I2"/>